<keyword evidence="1" id="KW-0472">Membrane</keyword>
<feature type="signal peptide" evidence="2">
    <location>
        <begin position="1"/>
        <end position="24"/>
    </location>
</feature>
<organism evidence="3 4">
    <name type="scientific">Lentilactobacillus senioris DSM 24302 = JCM 17472</name>
    <dbReference type="NCBI Taxonomy" id="1423802"/>
    <lineage>
        <taxon>Bacteria</taxon>
        <taxon>Bacillati</taxon>
        <taxon>Bacillota</taxon>
        <taxon>Bacilli</taxon>
        <taxon>Lactobacillales</taxon>
        <taxon>Lactobacillaceae</taxon>
        <taxon>Lentilactobacillus</taxon>
    </lineage>
</organism>
<dbReference type="Proteomes" id="UP000051256">
    <property type="component" value="Unassembled WGS sequence"/>
</dbReference>
<protein>
    <recommendedName>
        <fullName evidence="5">Tim44-like domain-containing protein</fullName>
    </recommendedName>
</protein>
<keyword evidence="2" id="KW-0732">Signal</keyword>
<dbReference type="PATRIC" id="fig|1423802.4.peg.1552"/>
<proteinExistence type="predicted"/>
<evidence type="ECO:0000256" key="1">
    <source>
        <dbReference type="SAM" id="Phobius"/>
    </source>
</evidence>
<feature type="transmembrane region" description="Helical" evidence="1">
    <location>
        <begin position="68"/>
        <end position="86"/>
    </location>
</feature>
<dbReference type="EMBL" id="AYZR01000004">
    <property type="protein sequence ID" value="KRM94572.1"/>
    <property type="molecule type" value="Genomic_DNA"/>
</dbReference>
<keyword evidence="4" id="KW-1185">Reference proteome</keyword>
<evidence type="ECO:0008006" key="5">
    <source>
        <dbReference type="Google" id="ProtNLM"/>
    </source>
</evidence>
<evidence type="ECO:0000313" key="4">
    <source>
        <dbReference type="Proteomes" id="UP000051256"/>
    </source>
</evidence>
<sequence length="234" mass="25847">MKKWLTIIGCLVVLLWMPALPAFARAGGSTGGGGSAGGSTGGGGSTYVGGGTSSYGGGYYGGRGYGRGAGWALLAPLGFIGILAGRNRYKQRQFERNLPHDVGPIDPQLAAQFEELFYTVESAWSQTDQEQLVKLMTPDYYDKQKRILTNWQKEGKINRLDNVAIVDLQQEFSDPHATHVVVVAQAKDYFEYPHQSEQYNQFKQDEALIQRFTEVWELTTNSTGQLIVENIRQS</sequence>
<dbReference type="STRING" id="1423802.FC56_GL001531"/>
<dbReference type="AlphaFoldDB" id="A0A0R2D318"/>
<accession>A0A0R2D318</accession>
<feature type="chain" id="PRO_5006415927" description="Tim44-like domain-containing protein" evidence="2">
    <location>
        <begin position="25"/>
        <end position="234"/>
    </location>
</feature>
<keyword evidence="1" id="KW-0812">Transmembrane</keyword>
<name>A0A0R2D318_9LACO</name>
<comment type="caution">
    <text evidence="3">The sequence shown here is derived from an EMBL/GenBank/DDBJ whole genome shotgun (WGS) entry which is preliminary data.</text>
</comment>
<keyword evidence="1" id="KW-1133">Transmembrane helix</keyword>
<evidence type="ECO:0000313" key="3">
    <source>
        <dbReference type="EMBL" id="KRM94572.1"/>
    </source>
</evidence>
<evidence type="ECO:0000256" key="2">
    <source>
        <dbReference type="SAM" id="SignalP"/>
    </source>
</evidence>
<gene>
    <name evidence="3" type="ORF">FC56_GL001531</name>
</gene>
<reference evidence="3 4" key="1">
    <citation type="journal article" date="2015" name="Genome Announc.">
        <title>Expanding the biotechnology potential of lactobacilli through comparative genomics of 213 strains and associated genera.</title>
        <authorList>
            <person name="Sun Z."/>
            <person name="Harris H.M."/>
            <person name="McCann A."/>
            <person name="Guo C."/>
            <person name="Argimon S."/>
            <person name="Zhang W."/>
            <person name="Yang X."/>
            <person name="Jeffery I.B."/>
            <person name="Cooney J.C."/>
            <person name="Kagawa T.F."/>
            <person name="Liu W."/>
            <person name="Song Y."/>
            <person name="Salvetti E."/>
            <person name="Wrobel A."/>
            <person name="Rasinkangas P."/>
            <person name="Parkhill J."/>
            <person name="Rea M.C."/>
            <person name="O'Sullivan O."/>
            <person name="Ritari J."/>
            <person name="Douillard F.P."/>
            <person name="Paul Ross R."/>
            <person name="Yang R."/>
            <person name="Briner A.E."/>
            <person name="Felis G.E."/>
            <person name="de Vos W.M."/>
            <person name="Barrangou R."/>
            <person name="Klaenhammer T.R."/>
            <person name="Caufield P.W."/>
            <person name="Cui Y."/>
            <person name="Zhang H."/>
            <person name="O'Toole P.W."/>
        </authorList>
    </citation>
    <scope>NUCLEOTIDE SEQUENCE [LARGE SCALE GENOMIC DNA]</scope>
    <source>
        <strain evidence="3 4">DSM 24302</strain>
    </source>
</reference>
<dbReference type="RefSeq" id="WP_056977842.1">
    <property type="nucleotide sequence ID" value="NZ_AYZR01000004.1"/>
</dbReference>